<evidence type="ECO:0000313" key="3">
    <source>
        <dbReference type="Proteomes" id="UP001054837"/>
    </source>
</evidence>
<gene>
    <name evidence="2" type="ORF">CDAR_124381</name>
</gene>
<protein>
    <submittedName>
        <fullName evidence="2">Uncharacterized protein</fullName>
    </submittedName>
</protein>
<dbReference type="EMBL" id="BPLQ01014221">
    <property type="protein sequence ID" value="GIY78293.1"/>
    <property type="molecule type" value="Genomic_DNA"/>
</dbReference>
<feature type="region of interest" description="Disordered" evidence="1">
    <location>
        <begin position="90"/>
        <end position="121"/>
    </location>
</feature>
<evidence type="ECO:0000256" key="1">
    <source>
        <dbReference type="SAM" id="MobiDB-lite"/>
    </source>
</evidence>
<keyword evidence="3" id="KW-1185">Reference proteome</keyword>
<accession>A0AAV4W7F2</accession>
<name>A0AAV4W7F2_9ARAC</name>
<sequence>MCRRLYFWPKKYFSMKSNIDPGDLSLNLNIGTCDRQIACSVSSDKSLPLRSRTHNQPSKRDSLAFKSELIFSRHRMSRLFIVIPERFRSKPQEENGPTRGLLQCWPKEGMPRQSQQSNSQEGRFQWGLRVMDCSGEDSDAWRVWEWEC</sequence>
<dbReference type="Proteomes" id="UP001054837">
    <property type="component" value="Unassembled WGS sequence"/>
</dbReference>
<organism evidence="2 3">
    <name type="scientific">Caerostris darwini</name>
    <dbReference type="NCBI Taxonomy" id="1538125"/>
    <lineage>
        <taxon>Eukaryota</taxon>
        <taxon>Metazoa</taxon>
        <taxon>Ecdysozoa</taxon>
        <taxon>Arthropoda</taxon>
        <taxon>Chelicerata</taxon>
        <taxon>Arachnida</taxon>
        <taxon>Araneae</taxon>
        <taxon>Araneomorphae</taxon>
        <taxon>Entelegynae</taxon>
        <taxon>Araneoidea</taxon>
        <taxon>Araneidae</taxon>
        <taxon>Caerostris</taxon>
    </lineage>
</organism>
<proteinExistence type="predicted"/>
<reference evidence="2 3" key="1">
    <citation type="submission" date="2021-06" db="EMBL/GenBank/DDBJ databases">
        <title>Caerostris darwini draft genome.</title>
        <authorList>
            <person name="Kono N."/>
            <person name="Arakawa K."/>
        </authorList>
    </citation>
    <scope>NUCLEOTIDE SEQUENCE [LARGE SCALE GENOMIC DNA]</scope>
</reference>
<feature type="compositionally biased region" description="Polar residues" evidence="1">
    <location>
        <begin position="112"/>
        <end position="121"/>
    </location>
</feature>
<dbReference type="AlphaFoldDB" id="A0AAV4W7F2"/>
<comment type="caution">
    <text evidence="2">The sequence shown here is derived from an EMBL/GenBank/DDBJ whole genome shotgun (WGS) entry which is preliminary data.</text>
</comment>
<evidence type="ECO:0000313" key="2">
    <source>
        <dbReference type="EMBL" id="GIY78293.1"/>
    </source>
</evidence>